<evidence type="ECO:0000313" key="2">
    <source>
        <dbReference type="EMBL" id="BCR85533.1"/>
    </source>
</evidence>
<reference evidence="2" key="2">
    <citation type="submission" date="2021-02" db="EMBL/GenBank/DDBJ databases">
        <title>Aspergillus chevalieri M1 genome sequence.</title>
        <authorList>
            <person name="Kadooka C."/>
            <person name="Mori K."/>
            <person name="Futagami T."/>
        </authorList>
    </citation>
    <scope>NUCLEOTIDE SEQUENCE</scope>
    <source>
        <strain evidence="2">M1</strain>
    </source>
</reference>
<name>A0A7R7ZKL4_ASPCH</name>
<feature type="compositionally biased region" description="Acidic residues" evidence="1">
    <location>
        <begin position="193"/>
        <end position="205"/>
    </location>
</feature>
<evidence type="ECO:0000313" key="3">
    <source>
        <dbReference type="Proteomes" id="UP000637239"/>
    </source>
</evidence>
<dbReference type="PANTHER" id="PTHR34117:SF1">
    <property type="entry name" value="STYLE CELL-CYCLE INHIBITOR 1"/>
    <property type="match status" value="1"/>
</dbReference>
<evidence type="ECO:0000256" key="1">
    <source>
        <dbReference type="SAM" id="MobiDB-lite"/>
    </source>
</evidence>
<feature type="compositionally biased region" description="Basic and acidic residues" evidence="1">
    <location>
        <begin position="1"/>
        <end position="19"/>
    </location>
</feature>
<dbReference type="Proteomes" id="UP000637239">
    <property type="component" value="Chromosome 2"/>
</dbReference>
<feature type="region of interest" description="Disordered" evidence="1">
    <location>
        <begin position="158"/>
        <end position="229"/>
    </location>
</feature>
<feature type="compositionally biased region" description="Basic residues" evidence="1">
    <location>
        <begin position="21"/>
        <end position="53"/>
    </location>
</feature>
<dbReference type="EMBL" id="AP024417">
    <property type="protein sequence ID" value="BCR85533.1"/>
    <property type="molecule type" value="Genomic_DNA"/>
</dbReference>
<dbReference type="GeneID" id="66979892"/>
<dbReference type="KEGG" id="ache:ACHE_20991S"/>
<dbReference type="InterPro" id="IPR044688">
    <property type="entry name" value="SCI-1-like"/>
</dbReference>
<sequence>MEQDTRPRDYRHRDRDTHSQPHSRSRSHSPDRSHRHHRRRRHNRHHRYRHHRSTRNDHENDRHDRHDRHERRDHHHPTTTTKPPSDPIILPFNARELSKHDLSTYEPMFAMYLDIQKGKWIDDMGEEEVKGRWKSFVRKWNRGELARGWYDPSTLEKAHHGADESRPPPAWSAGKRASPGYEGGAGIEKDGMDDVDDDEDDDEDYGPNLPSGLHVTKPSGPSSGPAIPTMQDLELRKESAIEDAIEARHDARKQHRAEVHSHKSEMRQIEDEVAPRAEPGTHERRMQKRQEASASNRAFANSRRGGSPGAAAPDEVLMGSGENDLAELKKEQEKLQRKKNEREIRREEIMRARAAEREERVQQYRQKEEDTIGWLKTLAKQRFG</sequence>
<accession>A0A7R7ZKL4</accession>
<feature type="compositionally biased region" description="Basic and acidic residues" evidence="1">
    <location>
        <begin position="54"/>
        <end position="64"/>
    </location>
</feature>
<dbReference type="PANTHER" id="PTHR34117">
    <property type="entry name" value="STYLE CELL-CYCLE INHIBITOR 1"/>
    <property type="match status" value="1"/>
</dbReference>
<keyword evidence="3" id="KW-1185">Reference proteome</keyword>
<feature type="compositionally biased region" description="Low complexity" evidence="1">
    <location>
        <begin position="292"/>
        <end position="304"/>
    </location>
</feature>
<dbReference type="RefSeq" id="XP_043134055.1">
    <property type="nucleotide sequence ID" value="XM_043285355.1"/>
</dbReference>
<feature type="compositionally biased region" description="Basic residues" evidence="1">
    <location>
        <begin position="65"/>
        <end position="77"/>
    </location>
</feature>
<feature type="region of interest" description="Disordered" evidence="1">
    <location>
        <begin position="1"/>
        <end position="90"/>
    </location>
</feature>
<reference evidence="2" key="1">
    <citation type="submission" date="2021-01" db="EMBL/GenBank/DDBJ databases">
        <authorList>
            <consortium name="Aspergillus chevalieri M1 genome sequencing consortium"/>
            <person name="Kazuki M."/>
            <person name="Futagami T."/>
        </authorList>
    </citation>
    <scope>NUCLEOTIDE SEQUENCE</scope>
    <source>
        <strain evidence="2">M1</strain>
    </source>
</reference>
<feature type="compositionally biased region" description="Basic and acidic residues" evidence="1">
    <location>
        <begin position="256"/>
        <end position="291"/>
    </location>
</feature>
<organism evidence="2 3">
    <name type="scientific">Aspergillus chevalieri</name>
    <name type="common">Eurotium chevalieri</name>
    <dbReference type="NCBI Taxonomy" id="182096"/>
    <lineage>
        <taxon>Eukaryota</taxon>
        <taxon>Fungi</taxon>
        <taxon>Dikarya</taxon>
        <taxon>Ascomycota</taxon>
        <taxon>Pezizomycotina</taxon>
        <taxon>Eurotiomycetes</taxon>
        <taxon>Eurotiomycetidae</taxon>
        <taxon>Eurotiales</taxon>
        <taxon>Aspergillaceae</taxon>
        <taxon>Aspergillus</taxon>
        <taxon>Aspergillus subgen. Aspergillus</taxon>
    </lineage>
</organism>
<proteinExistence type="predicted"/>
<protein>
    <recommendedName>
        <fullName evidence="4">RNA helicase HEL117</fullName>
    </recommendedName>
</protein>
<dbReference type="AlphaFoldDB" id="A0A7R7ZKL4"/>
<gene>
    <name evidence="2" type="ORF">ACHE_20991S</name>
</gene>
<feature type="region of interest" description="Disordered" evidence="1">
    <location>
        <begin position="248"/>
        <end position="325"/>
    </location>
</feature>
<evidence type="ECO:0008006" key="4">
    <source>
        <dbReference type="Google" id="ProtNLM"/>
    </source>
</evidence>